<dbReference type="PANTHER" id="PTHR43022:SF1">
    <property type="entry name" value="PROTEIN SMF"/>
    <property type="match status" value="1"/>
</dbReference>
<sequence>MTADAPDRRPVRAGSSWTDTEVALAAWSSLCEPGDRVAGALVHALGAVQALDWVRSAVLGGVLPSLPVGPDDHARLARAVARWAGRLAGLEPERDLDRLARLGGRFLSPAGPGWPAGLSDLGVAAPFGLWARGELVQGRTGELAGALTRSVAVVGARASTGYGEHVTAELASGLADRGWTVVSGGAYGIDAVAHRGALAGDGPTVAVLAGGVDRLYPAGNTRLLQATAATGAVVSEVPPGAVPTRSRFLKRNRMIAALTRGTVVVEAAWRSGALSTATHATELLRPVGAVPGPVTSAASAGCHRLLRDGAAVCVTDVREVVELVGAAGQVDGCGREEQDGLTRLQEQVLDVTPVNRGSSVETVARAACLTERETWAALGALELRGRVRRAGSGWQKIRS</sequence>
<dbReference type="InterPro" id="IPR003488">
    <property type="entry name" value="DprA"/>
</dbReference>
<dbReference type="AlphaFoldDB" id="A0A0A0C452"/>
<evidence type="ECO:0000256" key="1">
    <source>
        <dbReference type="ARBA" id="ARBA00006525"/>
    </source>
</evidence>
<dbReference type="SUPFAM" id="SSF102405">
    <property type="entry name" value="MCP/YpsA-like"/>
    <property type="match status" value="1"/>
</dbReference>
<evidence type="ECO:0000313" key="3">
    <source>
        <dbReference type="EMBL" id="KGM14149.1"/>
    </source>
</evidence>
<keyword evidence="4" id="KW-1185">Reference proteome</keyword>
<comment type="similarity">
    <text evidence="1">Belongs to the DprA/Smf family.</text>
</comment>
<evidence type="ECO:0000259" key="2">
    <source>
        <dbReference type="Pfam" id="PF02481"/>
    </source>
</evidence>
<dbReference type="Gene3D" id="3.40.50.450">
    <property type="match status" value="1"/>
</dbReference>
<dbReference type="PANTHER" id="PTHR43022">
    <property type="entry name" value="PROTEIN SMF"/>
    <property type="match status" value="1"/>
</dbReference>
<feature type="domain" description="Smf/DprA SLOG" evidence="2">
    <location>
        <begin position="109"/>
        <end position="323"/>
    </location>
</feature>
<dbReference type="EMBL" id="AXCZ01000011">
    <property type="protein sequence ID" value="KGM14149.1"/>
    <property type="molecule type" value="Genomic_DNA"/>
</dbReference>
<dbReference type="RefSeq" id="WP_084136347.1">
    <property type="nucleotide sequence ID" value="NZ_AXCZ01000011.1"/>
</dbReference>
<name>A0A0A0C452_9CELL</name>
<comment type="caution">
    <text evidence="3">The sequence shown here is derived from an EMBL/GenBank/DDBJ whole genome shotgun (WGS) entry which is preliminary data.</text>
</comment>
<gene>
    <name evidence="3" type="ORF">N869_03465</name>
</gene>
<evidence type="ECO:0000313" key="4">
    <source>
        <dbReference type="Proteomes" id="UP000054314"/>
    </source>
</evidence>
<reference evidence="3 4" key="1">
    <citation type="submission" date="2013-08" db="EMBL/GenBank/DDBJ databases">
        <title>Genome sequencing of Cellulomonas bogoriensis 69B4.</title>
        <authorList>
            <person name="Chen F."/>
            <person name="Li Y."/>
            <person name="Wang G."/>
        </authorList>
    </citation>
    <scope>NUCLEOTIDE SEQUENCE [LARGE SCALE GENOMIC DNA]</scope>
    <source>
        <strain evidence="3 4">69B4</strain>
    </source>
</reference>
<protein>
    <submittedName>
        <fullName evidence="3">DNA processing protein DprA</fullName>
    </submittedName>
</protein>
<dbReference type="Proteomes" id="UP000054314">
    <property type="component" value="Unassembled WGS sequence"/>
</dbReference>
<dbReference type="InterPro" id="IPR057666">
    <property type="entry name" value="DrpA_SLOG"/>
</dbReference>
<proteinExistence type="inferred from homology"/>
<dbReference type="OrthoDB" id="9785707at2"/>
<dbReference type="NCBIfam" id="TIGR00732">
    <property type="entry name" value="dprA"/>
    <property type="match status" value="1"/>
</dbReference>
<organism evidence="3 4">
    <name type="scientific">Cellulomonas bogoriensis 69B4 = DSM 16987</name>
    <dbReference type="NCBI Taxonomy" id="1386082"/>
    <lineage>
        <taxon>Bacteria</taxon>
        <taxon>Bacillati</taxon>
        <taxon>Actinomycetota</taxon>
        <taxon>Actinomycetes</taxon>
        <taxon>Micrococcales</taxon>
        <taxon>Cellulomonadaceae</taxon>
        <taxon>Cellulomonas</taxon>
    </lineage>
</organism>
<dbReference type="Pfam" id="PF02481">
    <property type="entry name" value="DNA_processg_A"/>
    <property type="match status" value="1"/>
</dbReference>
<dbReference type="GO" id="GO:0009294">
    <property type="term" value="P:DNA-mediated transformation"/>
    <property type="evidence" value="ECO:0007669"/>
    <property type="project" value="InterPro"/>
</dbReference>
<accession>A0A0A0C452</accession>